<dbReference type="OrthoDB" id="513711at2"/>
<evidence type="ECO:0000313" key="4">
    <source>
        <dbReference type="Proteomes" id="UP000321960"/>
    </source>
</evidence>
<dbReference type="RefSeq" id="WP_147025543.1">
    <property type="nucleotide sequence ID" value="NZ_BJZU01000029.1"/>
</dbReference>
<reference evidence="3" key="1">
    <citation type="journal article" date="2014" name="Int. J. Syst. Evol. Microbiol.">
        <title>Complete genome of a new Firmicutes species belonging to the dominant human colonic microbiota ('Ruminococcus bicirculans') reveals two chromosomes and a selective capacity to utilize plant glucans.</title>
        <authorList>
            <consortium name="NISC Comparative Sequencing Program"/>
            <person name="Wegmann U."/>
            <person name="Louis P."/>
            <person name="Goesmann A."/>
            <person name="Henrissat B."/>
            <person name="Duncan S.H."/>
            <person name="Flint H.J."/>
        </authorList>
    </citation>
    <scope>NUCLEOTIDE SEQUENCE</scope>
    <source>
        <strain evidence="3">NBRC 107715</strain>
    </source>
</reference>
<dbReference type="Pfam" id="PF13279">
    <property type="entry name" value="4HBT_2"/>
    <property type="match status" value="1"/>
</dbReference>
<dbReference type="InterPro" id="IPR029069">
    <property type="entry name" value="HotDog_dom_sf"/>
</dbReference>
<name>A0A512J1N9_9HYPH</name>
<dbReference type="CDD" id="cd00586">
    <property type="entry name" value="4HBT"/>
    <property type="match status" value="1"/>
</dbReference>
<evidence type="ECO:0000313" key="3">
    <source>
        <dbReference type="EMBL" id="GLS65264.1"/>
    </source>
</evidence>
<sequence length="611" mass="64510">MSSAERSRLLRSLAWAPTIGLSWLWGLGFFYAIHVTVTYGWLGLAAFALPNAAGLYLFGHVLGAPGRNPAEILRAVEGRYTGLLLACQLAALALTIYGLCAHLLLPLFGSGALLGAVLLILLAAASGHAASIGALRRLHGAYLVVGVGAALLAAHGLARGAPSAAVPLADFDERFYGLMLPCLMGFLLGPWSDVQHWQRVVAIHREGGSVRAAYGVGGLLFLGLLVLNGALAALAGQGIPVPSADGIPEAQQAVAQGLSRLGDPTITAAFLVWAAIAAASTIDSFYCATRWLLISVTRRSESPLLAFLPAGLVASPLWTLIAAGAIAAGMIAANLSMMYLMLPFATLFVGATLCLACEALGARPAYDGVLCAMIGAASALIFLIGYVSPAGGLLAIAPLVGAVAALPALGNLFAGRRAGEAAPASAPEAAGIPTLVVPREDTVASHGFDGPWFVLQLLPTYDDTNSVGNVYFANYFRWVGKARELFFHACMPDFDLATTNFYILTRSFNHDFRREAREFEPIYVRIRIASYNRKFVTLAHEIHSRTQGLLGRGEQSLMFVDTVRYRPLDIPAAVMTSFLPHFVKDLPQDIARDVSRPRGGALGGLAEARPV</sequence>
<feature type="transmembrane region" description="Helical" evidence="1">
    <location>
        <begin position="39"/>
        <end position="62"/>
    </location>
</feature>
<feature type="transmembrane region" description="Helical" evidence="1">
    <location>
        <begin position="174"/>
        <end position="191"/>
    </location>
</feature>
<feature type="transmembrane region" description="Helical" evidence="1">
    <location>
        <begin position="212"/>
        <end position="235"/>
    </location>
</feature>
<feature type="transmembrane region" description="Helical" evidence="1">
    <location>
        <begin position="142"/>
        <end position="162"/>
    </location>
</feature>
<keyword evidence="1" id="KW-1133">Transmembrane helix</keyword>
<dbReference type="AlphaFoldDB" id="A0A512J1N9"/>
<reference evidence="3" key="4">
    <citation type="submission" date="2023-01" db="EMBL/GenBank/DDBJ databases">
        <title>Draft genome sequence of Methylobacterium oxalidis strain NBRC 107715.</title>
        <authorList>
            <person name="Sun Q."/>
            <person name="Mori K."/>
        </authorList>
    </citation>
    <scope>NUCLEOTIDE SEQUENCE</scope>
    <source>
        <strain evidence="3">NBRC 107715</strain>
    </source>
</reference>
<feature type="transmembrane region" description="Helical" evidence="1">
    <location>
        <begin position="12"/>
        <end position="33"/>
    </location>
</feature>
<keyword evidence="1" id="KW-0812">Transmembrane</keyword>
<keyword evidence="5" id="KW-1185">Reference proteome</keyword>
<reference evidence="2 4" key="3">
    <citation type="submission" date="2019-07" db="EMBL/GenBank/DDBJ databases">
        <title>Whole genome shotgun sequence of Methylobacterium oxalidis NBRC 107715.</title>
        <authorList>
            <person name="Hosoyama A."/>
            <person name="Uohara A."/>
            <person name="Ohji S."/>
            <person name="Ichikawa N."/>
        </authorList>
    </citation>
    <scope>NUCLEOTIDE SEQUENCE [LARGE SCALE GENOMIC DNA]</scope>
    <source>
        <strain evidence="2 4">NBRC 107715</strain>
    </source>
</reference>
<dbReference type="EMBL" id="BSPK01000067">
    <property type="protein sequence ID" value="GLS65264.1"/>
    <property type="molecule type" value="Genomic_DNA"/>
</dbReference>
<dbReference type="SUPFAM" id="SSF54637">
    <property type="entry name" value="Thioesterase/thiol ester dehydrase-isomerase"/>
    <property type="match status" value="1"/>
</dbReference>
<dbReference type="Gene3D" id="3.10.129.10">
    <property type="entry name" value="Hotdog Thioesterase"/>
    <property type="match status" value="1"/>
</dbReference>
<evidence type="ECO:0000313" key="2">
    <source>
        <dbReference type="EMBL" id="GEP03878.1"/>
    </source>
</evidence>
<feature type="transmembrane region" description="Helical" evidence="1">
    <location>
        <begin position="337"/>
        <end position="357"/>
    </location>
</feature>
<protein>
    <recommendedName>
        <fullName evidence="6">Thioesterase</fullName>
    </recommendedName>
</protein>
<feature type="transmembrane region" description="Helical" evidence="1">
    <location>
        <begin position="305"/>
        <end position="331"/>
    </location>
</feature>
<organism evidence="2 4">
    <name type="scientific">Methylobacterium oxalidis</name>
    <dbReference type="NCBI Taxonomy" id="944322"/>
    <lineage>
        <taxon>Bacteria</taxon>
        <taxon>Pseudomonadati</taxon>
        <taxon>Pseudomonadota</taxon>
        <taxon>Alphaproteobacteria</taxon>
        <taxon>Hyphomicrobiales</taxon>
        <taxon>Methylobacteriaceae</taxon>
        <taxon>Methylobacterium</taxon>
    </lineage>
</organism>
<evidence type="ECO:0000256" key="1">
    <source>
        <dbReference type="SAM" id="Phobius"/>
    </source>
</evidence>
<dbReference type="EMBL" id="BJZU01000029">
    <property type="protein sequence ID" value="GEP03878.1"/>
    <property type="molecule type" value="Genomic_DNA"/>
</dbReference>
<accession>A0A512J1N9</accession>
<proteinExistence type="predicted"/>
<reference evidence="5" key="2">
    <citation type="journal article" date="2019" name="Int. J. Syst. Evol. Microbiol.">
        <title>The Global Catalogue of Microorganisms (GCM) 10K type strain sequencing project: providing services to taxonomists for standard genome sequencing and annotation.</title>
        <authorList>
            <consortium name="The Broad Institute Genomics Platform"/>
            <consortium name="The Broad Institute Genome Sequencing Center for Infectious Disease"/>
            <person name="Wu L."/>
            <person name="Ma J."/>
        </authorList>
    </citation>
    <scope>NUCLEOTIDE SEQUENCE [LARGE SCALE GENOMIC DNA]</scope>
    <source>
        <strain evidence="5">NBRC 107715</strain>
    </source>
</reference>
<dbReference type="Proteomes" id="UP001156856">
    <property type="component" value="Unassembled WGS sequence"/>
</dbReference>
<gene>
    <name evidence="3" type="ORF">GCM10007888_36460</name>
    <name evidence="2" type="ORF">MOX02_19160</name>
</gene>
<dbReference type="Proteomes" id="UP000321960">
    <property type="component" value="Unassembled WGS sequence"/>
</dbReference>
<evidence type="ECO:0008006" key="6">
    <source>
        <dbReference type="Google" id="ProtNLM"/>
    </source>
</evidence>
<comment type="caution">
    <text evidence="2">The sequence shown here is derived from an EMBL/GenBank/DDBJ whole genome shotgun (WGS) entry which is preliminary data.</text>
</comment>
<feature type="transmembrane region" description="Helical" evidence="1">
    <location>
        <begin position="111"/>
        <end position="135"/>
    </location>
</feature>
<evidence type="ECO:0000313" key="5">
    <source>
        <dbReference type="Proteomes" id="UP001156856"/>
    </source>
</evidence>
<feature type="transmembrane region" description="Helical" evidence="1">
    <location>
        <begin position="270"/>
        <end position="293"/>
    </location>
</feature>
<feature type="transmembrane region" description="Helical" evidence="1">
    <location>
        <begin position="393"/>
        <end position="414"/>
    </location>
</feature>
<feature type="transmembrane region" description="Helical" evidence="1">
    <location>
        <begin position="83"/>
        <end position="105"/>
    </location>
</feature>
<keyword evidence="1" id="KW-0472">Membrane</keyword>
<feature type="transmembrane region" description="Helical" evidence="1">
    <location>
        <begin position="369"/>
        <end position="387"/>
    </location>
</feature>